<evidence type="ECO:0000256" key="3">
    <source>
        <dbReference type="ARBA" id="ARBA00022692"/>
    </source>
</evidence>
<protein>
    <recommendedName>
        <fullName evidence="23">Neural-cadherin</fullName>
    </recommendedName>
</protein>
<dbReference type="GO" id="GO:0016342">
    <property type="term" value="C:catenin complex"/>
    <property type="evidence" value="ECO:0007669"/>
    <property type="project" value="TreeGrafter"/>
</dbReference>
<dbReference type="InterPro" id="IPR000233">
    <property type="entry name" value="Cadherin_Y-type_LIR"/>
</dbReference>
<accession>A0A8S3S3Y3</accession>
<gene>
    <name evidence="21" type="ORF">MEDL_29737</name>
</gene>
<dbReference type="PROSITE" id="PS50025">
    <property type="entry name" value="LAM_G_DOMAIN"/>
    <property type="match status" value="2"/>
</dbReference>
<keyword evidence="5" id="KW-0732">Signal</keyword>
<dbReference type="GO" id="GO:0016339">
    <property type="term" value="P:calcium-dependent cell-cell adhesion via plasma membrane cell adhesion molecules"/>
    <property type="evidence" value="ECO:0007669"/>
    <property type="project" value="TreeGrafter"/>
</dbReference>
<dbReference type="Pfam" id="PF01049">
    <property type="entry name" value="CADH_Y-type_LIR"/>
    <property type="match status" value="1"/>
</dbReference>
<comment type="subcellular location">
    <subcellularLocation>
        <location evidence="1 15">Cell membrane</location>
        <topology evidence="1 15">Single-pass type I membrane protein</topology>
    </subcellularLocation>
</comment>
<feature type="domain" description="Laminin G" evidence="18">
    <location>
        <begin position="510"/>
        <end position="715"/>
    </location>
</feature>
<evidence type="ECO:0000256" key="11">
    <source>
        <dbReference type="ARBA" id="ARBA00023157"/>
    </source>
</evidence>
<dbReference type="InterPro" id="IPR015919">
    <property type="entry name" value="Cadherin-like_sf"/>
</dbReference>
<reference evidence="21" key="1">
    <citation type="submission" date="2021-03" db="EMBL/GenBank/DDBJ databases">
        <authorList>
            <person name="Bekaert M."/>
        </authorList>
    </citation>
    <scope>NUCLEOTIDE SEQUENCE</scope>
</reference>
<dbReference type="FunFam" id="4.10.900.10:FF:000001">
    <property type="entry name" value="Cadherin 2"/>
    <property type="match status" value="1"/>
</dbReference>
<evidence type="ECO:0000256" key="16">
    <source>
        <dbReference type="RuleBase" id="RU004357"/>
    </source>
</evidence>
<dbReference type="PANTHER" id="PTHR24027">
    <property type="entry name" value="CADHERIN-23"/>
    <property type="match status" value="1"/>
</dbReference>
<keyword evidence="12" id="KW-0325">Glycoprotein</keyword>
<dbReference type="GO" id="GO:0005912">
    <property type="term" value="C:adherens junction"/>
    <property type="evidence" value="ECO:0007669"/>
    <property type="project" value="TreeGrafter"/>
</dbReference>
<dbReference type="InterPro" id="IPR056370">
    <property type="entry name" value="Shg-like_Ig-like"/>
</dbReference>
<dbReference type="GO" id="GO:0007156">
    <property type="term" value="P:homophilic cell adhesion via plasma membrane adhesion molecules"/>
    <property type="evidence" value="ECO:0007669"/>
    <property type="project" value="InterPro"/>
</dbReference>
<dbReference type="Pfam" id="PF24811">
    <property type="entry name" value="Ig_Shg"/>
    <property type="match status" value="1"/>
</dbReference>
<dbReference type="SUPFAM" id="SSF49899">
    <property type="entry name" value="Concanavalin A-like lectins/glucanases"/>
    <property type="match status" value="2"/>
</dbReference>
<keyword evidence="8 15" id="KW-0130">Cell adhesion</keyword>
<dbReference type="PROSITE" id="PS00022">
    <property type="entry name" value="EGF_1"/>
    <property type="match status" value="2"/>
</dbReference>
<dbReference type="GO" id="GO:0007043">
    <property type="term" value="P:cell-cell junction assembly"/>
    <property type="evidence" value="ECO:0007669"/>
    <property type="project" value="TreeGrafter"/>
</dbReference>
<feature type="domain" description="Cadherin" evidence="20">
    <location>
        <begin position="48"/>
        <end position="147"/>
    </location>
</feature>
<feature type="domain" description="EGF-like" evidence="19">
    <location>
        <begin position="976"/>
        <end position="1015"/>
    </location>
</feature>
<dbReference type="SMART" id="SM00181">
    <property type="entry name" value="EGF"/>
    <property type="match status" value="3"/>
</dbReference>
<feature type="disulfide bond" evidence="14">
    <location>
        <begin position="986"/>
        <end position="1003"/>
    </location>
</feature>
<evidence type="ECO:0008006" key="23">
    <source>
        <dbReference type="Google" id="ProtNLM"/>
    </source>
</evidence>
<dbReference type="GO" id="GO:0034332">
    <property type="term" value="P:adherens junction organization"/>
    <property type="evidence" value="ECO:0007669"/>
    <property type="project" value="TreeGrafter"/>
</dbReference>
<dbReference type="Pfam" id="PF00028">
    <property type="entry name" value="Cadherin"/>
    <property type="match status" value="1"/>
</dbReference>
<dbReference type="Pfam" id="PF00008">
    <property type="entry name" value="EGF"/>
    <property type="match status" value="1"/>
</dbReference>
<feature type="domain" description="EGF-like" evidence="19">
    <location>
        <begin position="473"/>
        <end position="510"/>
    </location>
</feature>
<evidence type="ECO:0000256" key="12">
    <source>
        <dbReference type="ARBA" id="ARBA00023180"/>
    </source>
</evidence>
<keyword evidence="7 13" id="KW-0106">Calcium</keyword>
<feature type="transmembrane region" description="Helical" evidence="17">
    <location>
        <begin position="1031"/>
        <end position="1053"/>
    </location>
</feature>
<dbReference type="PROSITE" id="PS50026">
    <property type="entry name" value="EGF_3"/>
    <property type="match status" value="2"/>
</dbReference>
<dbReference type="GO" id="GO:0045296">
    <property type="term" value="F:cadherin binding"/>
    <property type="evidence" value="ECO:0007669"/>
    <property type="project" value="TreeGrafter"/>
</dbReference>
<keyword evidence="11 14" id="KW-1015">Disulfide bond</keyword>
<keyword evidence="2" id="KW-1003">Cell membrane</keyword>
<dbReference type="GO" id="GO:0016477">
    <property type="term" value="P:cell migration"/>
    <property type="evidence" value="ECO:0007669"/>
    <property type="project" value="TreeGrafter"/>
</dbReference>
<dbReference type="PANTHER" id="PTHR24027:SF422">
    <property type="entry name" value="CADHERIN DOMAIN-CONTAINING PROTEIN"/>
    <property type="match status" value="1"/>
</dbReference>
<keyword evidence="4" id="KW-0479">Metal-binding</keyword>
<feature type="disulfide bond" evidence="14">
    <location>
        <begin position="1005"/>
        <end position="1014"/>
    </location>
</feature>
<feature type="domain" description="Laminin G" evidence="18">
    <location>
        <begin position="735"/>
        <end position="931"/>
    </location>
</feature>
<dbReference type="GO" id="GO:0008013">
    <property type="term" value="F:beta-catenin binding"/>
    <property type="evidence" value="ECO:0007669"/>
    <property type="project" value="TreeGrafter"/>
</dbReference>
<dbReference type="PROSITE" id="PS50268">
    <property type="entry name" value="CADHERIN_2"/>
    <property type="match status" value="2"/>
</dbReference>
<evidence type="ECO:0000256" key="5">
    <source>
        <dbReference type="ARBA" id="ARBA00022729"/>
    </source>
</evidence>
<proteinExistence type="predicted"/>
<evidence type="ECO:0000256" key="9">
    <source>
        <dbReference type="ARBA" id="ARBA00022989"/>
    </source>
</evidence>
<keyword evidence="9 17" id="KW-1133">Transmembrane helix</keyword>
<feature type="disulfide bond" evidence="14">
    <location>
        <begin position="500"/>
        <end position="509"/>
    </location>
</feature>
<evidence type="ECO:0000259" key="20">
    <source>
        <dbReference type="PROSITE" id="PS50268"/>
    </source>
</evidence>
<evidence type="ECO:0000256" key="6">
    <source>
        <dbReference type="ARBA" id="ARBA00022737"/>
    </source>
</evidence>
<dbReference type="AlphaFoldDB" id="A0A8S3S3Y3"/>
<dbReference type="InterPro" id="IPR013320">
    <property type="entry name" value="ConA-like_dom_sf"/>
</dbReference>
<dbReference type="PRINTS" id="PR00205">
    <property type="entry name" value="CADHERIN"/>
</dbReference>
<evidence type="ECO:0000256" key="4">
    <source>
        <dbReference type="ARBA" id="ARBA00022723"/>
    </source>
</evidence>
<keyword evidence="6" id="KW-0677">Repeat</keyword>
<dbReference type="Pfam" id="PF02210">
    <property type="entry name" value="Laminin_G_2"/>
    <property type="match status" value="2"/>
</dbReference>
<comment type="caution">
    <text evidence="14">Lacks conserved residue(s) required for the propagation of feature annotation.</text>
</comment>
<dbReference type="Gene3D" id="2.10.25.10">
    <property type="entry name" value="Laminin"/>
    <property type="match status" value="2"/>
</dbReference>
<dbReference type="SUPFAM" id="SSF57196">
    <property type="entry name" value="EGF/Laminin"/>
    <property type="match status" value="1"/>
</dbReference>
<evidence type="ECO:0000256" key="15">
    <source>
        <dbReference type="RuleBase" id="RU003318"/>
    </source>
</evidence>
<dbReference type="InterPro" id="IPR002126">
    <property type="entry name" value="Cadherin-like_dom"/>
</dbReference>
<evidence type="ECO:0000256" key="7">
    <source>
        <dbReference type="ARBA" id="ARBA00022837"/>
    </source>
</evidence>
<organism evidence="21 22">
    <name type="scientific">Mytilus edulis</name>
    <name type="common">Blue mussel</name>
    <dbReference type="NCBI Taxonomy" id="6550"/>
    <lineage>
        <taxon>Eukaryota</taxon>
        <taxon>Metazoa</taxon>
        <taxon>Spiralia</taxon>
        <taxon>Lophotrochozoa</taxon>
        <taxon>Mollusca</taxon>
        <taxon>Bivalvia</taxon>
        <taxon>Autobranchia</taxon>
        <taxon>Pteriomorphia</taxon>
        <taxon>Mytilida</taxon>
        <taxon>Mytiloidea</taxon>
        <taxon>Mytilidae</taxon>
        <taxon>Mytilinae</taxon>
        <taxon>Mytilus</taxon>
    </lineage>
</organism>
<dbReference type="PROSITE" id="PS01186">
    <property type="entry name" value="EGF_2"/>
    <property type="match status" value="1"/>
</dbReference>
<keyword evidence="14" id="KW-0245">EGF-like domain</keyword>
<dbReference type="EMBL" id="CAJPWZ010001461">
    <property type="protein sequence ID" value="CAG2215973.1"/>
    <property type="molecule type" value="Genomic_DNA"/>
</dbReference>
<keyword evidence="10 17" id="KW-0472">Membrane</keyword>
<dbReference type="GO" id="GO:0005509">
    <property type="term" value="F:calcium ion binding"/>
    <property type="evidence" value="ECO:0007669"/>
    <property type="project" value="UniProtKB-UniRule"/>
</dbReference>
<comment type="function">
    <text evidence="16">Cadherins are calcium-dependent cell adhesion proteins.</text>
</comment>
<dbReference type="SMART" id="SM00112">
    <property type="entry name" value="CA"/>
    <property type="match status" value="2"/>
</dbReference>
<name>A0A8S3S3Y3_MYTED</name>
<dbReference type="CDD" id="cd11304">
    <property type="entry name" value="Cadherin_repeat"/>
    <property type="match status" value="2"/>
</dbReference>
<evidence type="ECO:0000313" key="21">
    <source>
        <dbReference type="EMBL" id="CAG2215973.1"/>
    </source>
</evidence>
<evidence type="ECO:0000259" key="19">
    <source>
        <dbReference type="PROSITE" id="PS50026"/>
    </source>
</evidence>
<comment type="caution">
    <text evidence="21">The sequence shown here is derived from an EMBL/GenBank/DDBJ whole genome shotgun (WGS) entry which is preliminary data.</text>
</comment>
<evidence type="ECO:0000256" key="1">
    <source>
        <dbReference type="ARBA" id="ARBA00004251"/>
    </source>
</evidence>
<dbReference type="GO" id="GO:0000902">
    <property type="term" value="P:cell morphogenesis"/>
    <property type="evidence" value="ECO:0007669"/>
    <property type="project" value="TreeGrafter"/>
</dbReference>
<dbReference type="InterPro" id="IPR039808">
    <property type="entry name" value="Cadherin"/>
</dbReference>
<dbReference type="CDD" id="cd00110">
    <property type="entry name" value="LamG"/>
    <property type="match status" value="2"/>
</dbReference>
<sequence>MRYYLPIVAYDNGVNPTKARCYSDGRVTDANDEKPEFLKKVEVITKDENIPENSLLHTFSAHDKDSPPNNEFTFSIADHADRFYVEQHGDYCMVKIQNGLDGQTLDRETSDQYTVKVLAIDKGIPAQTGTATLYIKVTDLNDEAPTFAKQYRPIVMEDEDPSHEPVITFSAMDRDTKKYGPPFKFELPPCKNPTCNENINRMFSLEFDPSLFGDIEIGRANAEDLDDWDHKDKLYVFKGPKAMAQFFSVNEETGMITMKKGVPGGVFDFKVTVYDHVVFNKKNATASIKVTVKEISDNAVYSSGSIRLTGNYEGLYCVTFEEKLNSLWKSHLTWTQQVKHNIRSNYEKFQKKLAEKLGVPVENVDIFSVMDNKTMQYLDIRYAAHGSPWYPPSKIDGIVTQYKTEFETESGGNVAMVNIDECLKEICDSGGCSNVLYVDEHAPVMINTKGKSFVGIGTKIVAECQCLAKNFSKPLSCTAGYCFNGGTCFKDDFGDLSCSCHSEFNGKRCQQTHHSFNSGYTVYQPLAQCEDSTTSIEFVTKEKNGLLFYNGPVDKISPDHPKDFISLELRDGYPVLYINHGTGTLKLQLDGKGKDGITRMKGLDDGTWRRIDLIRNGQHVTMIVDHCASATSGSTPSQDRKSCEISGKTLGRNKYLNVNTLYDLHTSKNHPGENHQNGCQREDAICGRASINSVSKCGQHGTCEMVNWYDNDVQCVCNPGYRPADKNSIRCQLATTVRDFNTSAFMVWDLKDQFLTSRHPQKLSLQLRFRTRDFDGGVLLHLPSTGNEFITLEIVNNHVQGRYNLGSHDSSVSNVIALSEAVANNGQWHTVTLTRSGQWIQLKMDSGEGRFFNETFDNTYNGKSFMLSRDRIVSGSRVVWDPNARFEARGLSDTCVTDIRVDNKWFPMKMEESTESPAAVMTISSNVRMGCYRPDCNGVVCQAGKPIRKECYPLWGTYECRCPNHSTPISSVACDKILYCKAKNPCYSGGKCIELPFPKTFRCKCPPGWTGELCNQQAIAEVAQGGVTTELLVIIFVSIFAVSLIALIAFLLITRCNKREGDKSILYDDQYDDIRENVIDHDEQGAGEEDKDIYDVSRLRRADMPYMDKGYMLLPNGKGKITSCPRVLMERREHFIHDRLDKADEDGPPHDNVMEFAYEGGDTDVGSLSSLNTSTDGDQDYNYLEDWGPKFSKLANMYGGGEGEEDL</sequence>
<dbReference type="CDD" id="cd00054">
    <property type="entry name" value="EGF_CA"/>
    <property type="match status" value="1"/>
</dbReference>
<evidence type="ECO:0000256" key="8">
    <source>
        <dbReference type="ARBA" id="ARBA00022889"/>
    </source>
</evidence>
<dbReference type="OrthoDB" id="6079678at2759"/>
<evidence type="ECO:0000256" key="13">
    <source>
        <dbReference type="PROSITE-ProRule" id="PRU00043"/>
    </source>
</evidence>
<keyword evidence="22" id="KW-1185">Reference proteome</keyword>
<dbReference type="InterPro" id="IPR001791">
    <property type="entry name" value="Laminin_G"/>
</dbReference>
<dbReference type="GO" id="GO:0044331">
    <property type="term" value="P:cell-cell adhesion mediated by cadherin"/>
    <property type="evidence" value="ECO:0007669"/>
    <property type="project" value="TreeGrafter"/>
</dbReference>
<dbReference type="Proteomes" id="UP000683360">
    <property type="component" value="Unassembled WGS sequence"/>
</dbReference>
<feature type="domain" description="Cadherin" evidence="20">
    <location>
        <begin position="217"/>
        <end position="306"/>
    </location>
</feature>
<evidence type="ECO:0000256" key="2">
    <source>
        <dbReference type="ARBA" id="ARBA00022475"/>
    </source>
</evidence>
<dbReference type="InterPro" id="IPR000742">
    <property type="entry name" value="EGF"/>
</dbReference>
<evidence type="ECO:0000259" key="18">
    <source>
        <dbReference type="PROSITE" id="PS50025"/>
    </source>
</evidence>
<dbReference type="Gene3D" id="2.60.120.200">
    <property type="match status" value="2"/>
</dbReference>
<evidence type="ECO:0000256" key="14">
    <source>
        <dbReference type="PROSITE-ProRule" id="PRU00076"/>
    </source>
</evidence>
<evidence type="ECO:0000256" key="17">
    <source>
        <dbReference type="SAM" id="Phobius"/>
    </source>
</evidence>
<dbReference type="SUPFAM" id="SSF49313">
    <property type="entry name" value="Cadherin-like"/>
    <property type="match status" value="2"/>
</dbReference>
<dbReference type="SMART" id="SM00282">
    <property type="entry name" value="LamG"/>
    <property type="match status" value="2"/>
</dbReference>
<evidence type="ECO:0000313" key="22">
    <source>
        <dbReference type="Proteomes" id="UP000683360"/>
    </source>
</evidence>
<keyword evidence="3 15" id="KW-0812">Transmembrane</keyword>
<dbReference type="Gene3D" id="4.10.900.10">
    <property type="entry name" value="TCF3-CBD (Catenin binding domain)"/>
    <property type="match status" value="1"/>
</dbReference>
<evidence type="ECO:0000256" key="10">
    <source>
        <dbReference type="ARBA" id="ARBA00023136"/>
    </source>
</evidence>
<dbReference type="Gene3D" id="2.60.40.60">
    <property type="entry name" value="Cadherins"/>
    <property type="match status" value="2"/>
</dbReference>
<dbReference type="InterPro" id="IPR027397">
    <property type="entry name" value="Catenin-bd_sf"/>
</dbReference>